<evidence type="ECO:0000256" key="3">
    <source>
        <dbReference type="ARBA" id="ARBA00004669"/>
    </source>
</evidence>
<dbReference type="GO" id="GO:0052657">
    <property type="term" value="F:guanine phosphoribosyltransferase activity"/>
    <property type="evidence" value="ECO:0007669"/>
    <property type="project" value="RHEA"/>
</dbReference>
<evidence type="ECO:0000313" key="18">
    <source>
        <dbReference type="Proteomes" id="UP000266389"/>
    </source>
</evidence>
<dbReference type="GO" id="GO:0046100">
    <property type="term" value="P:hypoxanthine metabolic process"/>
    <property type="evidence" value="ECO:0007669"/>
    <property type="project" value="TreeGrafter"/>
</dbReference>
<evidence type="ECO:0000256" key="1">
    <source>
        <dbReference type="ARBA" id="ARBA00001946"/>
    </source>
</evidence>
<evidence type="ECO:0000256" key="13">
    <source>
        <dbReference type="ARBA" id="ARBA00048811"/>
    </source>
</evidence>
<evidence type="ECO:0000256" key="7">
    <source>
        <dbReference type="ARBA" id="ARBA00022676"/>
    </source>
</evidence>
<dbReference type="EMBL" id="PHFL01000026">
    <property type="protein sequence ID" value="RFM24765.1"/>
    <property type="molecule type" value="Genomic_DNA"/>
</dbReference>
<evidence type="ECO:0000259" key="16">
    <source>
        <dbReference type="Pfam" id="PF00156"/>
    </source>
</evidence>
<keyword evidence="8 15" id="KW-0808">Transferase</keyword>
<keyword evidence="11 15" id="KW-0547">Nucleotide-binding</keyword>
<dbReference type="PANTHER" id="PTHR43340:SF1">
    <property type="entry name" value="HYPOXANTHINE PHOSPHORIBOSYLTRANSFERASE"/>
    <property type="match status" value="1"/>
</dbReference>
<dbReference type="InterPro" id="IPR005904">
    <property type="entry name" value="Hxn_phspho_trans"/>
</dbReference>
<evidence type="ECO:0000256" key="8">
    <source>
        <dbReference type="ARBA" id="ARBA00022679"/>
    </source>
</evidence>
<comment type="pathway">
    <text evidence="3 15">Purine metabolism; IMP biosynthesis via salvage pathway; IMP from hypoxanthine: step 1/1.</text>
</comment>
<dbReference type="PANTHER" id="PTHR43340">
    <property type="entry name" value="HYPOXANTHINE-GUANINE PHOSPHORIBOSYLTRANSFERASE"/>
    <property type="match status" value="1"/>
</dbReference>
<dbReference type="GO" id="GO:0005829">
    <property type="term" value="C:cytosol"/>
    <property type="evidence" value="ECO:0007669"/>
    <property type="project" value="TreeGrafter"/>
</dbReference>
<dbReference type="InterPro" id="IPR050408">
    <property type="entry name" value="HGPRT"/>
</dbReference>
<evidence type="ECO:0000313" key="17">
    <source>
        <dbReference type="EMBL" id="RFM24765.1"/>
    </source>
</evidence>
<accession>A0A395M1V3</accession>
<name>A0A395M1V3_9BACT</name>
<feature type="domain" description="Phosphoribosyltransferase" evidence="16">
    <location>
        <begin position="29"/>
        <end position="175"/>
    </location>
</feature>
<dbReference type="Pfam" id="PF00156">
    <property type="entry name" value="Pribosyltran"/>
    <property type="match status" value="1"/>
</dbReference>
<evidence type="ECO:0000256" key="4">
    <source>
        <dbReference type="ARBA" id="ARBA00008391"/>
    </source>
</evidence>
<protein>
    <recommendedName>
        <fullName evidence="5 15">Hypoxanthine phosphoribosyltransferase</fullName>
        <ecNumber evidence="5 15">2.4.2.8</ecNumber>
    </recommendedName>
</protein>
<evidence type="ECO:0000256" key="12">
    <source>
        <dbReference type="ARBA" id="ARBA00022842"/>
    </source>
</evidence>
<keyword evidence="10 15" id="KW-0660">Purine salvage</keyword>
<evidence type="ECO:0000256" key="14">
    <source>
        <dbReference type="ARBA" id="ARBA00049402"/>
    </source>
</evidence>
<comment type="subcellular location">
    <subcellularLocation>
        <location evidence="2 15">Cytoplasm</location>
    </subcellularLocation>
</comment>
<dbReference type="GO" id="GO:0004422">
    <property type="term" value="F:hypoxanthine phosphoribosyltransferase activity"/>
    <property type="evidence" value="ECO:0007669"/>
    <property type="project" value="InterPro"/>
</dbReference>
<dbReference type="SUPFAM" id="SSF53271">
    <property type="entry name" value="PRTase-like"/>
    <property type="match status" value="1"/>
</dbReference>
<comment type="catalytic activity">
    <reaction evidence="14">
        <text>IMP + diphosphate = hypoxanthine + 5-phospho-alpha-D-ribose 1-diphosphate</text>
        <dbReference type="Rhea" id="RHEA:17973"/>
        <dbReference type="ChEBI" id="CHEBI:17368"/>
        <dbReference type="ChEBI" id="CHEBI:33019"/>
        <dbReference type="ChEBI" id="CHEBI:58017"/>
        <dbReference type="ChEBI" id="CHEBI:58053"/>
        <dbReference type="EC" id="2.4.2.8"/>
    </reaction>
    <physiologicalReaction direction="right-to-left" evidence="14">
        <dbReference type="Rhea" id="RHEA:17975"/>
    </physiologicalReaction>
</comment>
<keyword evidence="6 15" id="KW-0963">Cytoplasm</keyword>
<dbReference type="NCBIfam" id="TIGR01203">
    <property type="entry name" value="HGPRTase"/>
    <property type="match status" value="1"/>
</dbReference>
<dbReference type="CDD" id="cd06223">
    <property type="entry name" value="PRTases_typeI"/>
    <property type="match status" value="1"/>
</dbReference>
<evidence type="ECO:0000256" key="2">
    <source>
        <dbReference type="ARBA" id="ARBA00004496"/>
    </source>
</evidence>
<dbReference type="EC" id="2.4.2.8" evidence="5 15"/>
<evidence type="ECO:0000256" key="9">
    <source>
        <dbReference type="ARBA" id="ARBA00022723"/>
    </source>
</evidence>
<comment type="cofactor">
    <cofactor evidence="1 15">
        <name>Mg(2+)</name>
        <dbReference type="ChEBI" id="CHEBI:18420"/>
    </cofactor>
</comment>
<dbReference type="UniPathway" id="UPA00591">
    <property type="reaction ID" value="UER00648"/>
</dbReference>
<dbReference type="Proteomes" id="UP000266389">
    <property type="component" value="Unassembled WGS sequence"/>
</dbReference>
<dbReference type="GO" id="GO:0032263">
    <property type="term" value="P:GMP salvage"/>
    <property type="evidence" value="ECO:0007669"/>
    <property type="project" value="TreeGrafter"/>
</dbReference>
<comment type="caution">
    <text evidence="17">The sequence shown here is derived from an EMBL/GenBank/DDBJ whole genome shotgun (WGS) entry which is preliminary data.</text>
</comment>
<comment type="catalytic activity">
    <reaction evidence="13">
        <text>GMP + diphosphate = guanine + 5-phospho-alpha-D-ribose 1-diphosphate</text>
        <dbReference type="Rhea" id="RHEA:25424"/>
        <dbReference type="ChEBI" id="CHEBI:16235"/>
        <dbReference type="ChEBI" id="CHEBI:33019"/>
        <dbReference type="ChEBI" id="CHEBI:58017"/>
        <dbReference type="ChEBI" id="CHEBI:58115"/>
        <dbReference type="EC" id="2.4.2.8"/>
    </reaction>
    <physiologicalReaction direction="right-to-left" evidence="13">
        <dbReference type="Rhea" id="RHEA:25426"/>
    </physiologicalReaction>
</comment>
<evidence type="ECO:0000256" key="5">
    <source>
        <dbReference type="ARBA" id="ARBA00011895"/>
    </source>
</evidence>
<dbReference type="GO" id="GO:0006166">
    <property type="term" value="P:purine ribonucleoside salvage"/>
    <property type="evidence" value="ECO:0007669"/>
    <property type="project" value="UniProtKB-KW"/>
</dbReference>
<gene>
    <name evidence="17" type="primary">hpt</name>
    <name evidence="17" type="ORF">D0433_03905</name>
</gene>
<sequence>MNHLTASALPNPSSISIGTDVFDLYLSEETIAERVMQLGQAIERDYAGKSPVFVGILNGAFIFLADLVRAVQTLDVEIDFYKLSSYGDRKISSGQIQCLKAVDMSLTGRDVLVVEDIVDSGLSLTYIRNEILKLKPQSVRFCTLFFKEGVSQLEFEVDYVGFFIPKQFVIGYGLDVAQKKRNLRAVYKLREP</sequence>
<keyword evidence="9 15" id="KW-0479">Metal-binding</keyword>
<dbReference type="AlphaFoldDB" id="A0A395M1V3"/>
<evidence type="ECO:0000256" key="15">
    <source>
        <dbReference type="RuleBase" id="RU364099"/>
    </source>
</evidence>
<reference evidence="17 18" key="1">
    <citation type="journal article" date="2011" name="ISME J.">
        <title>Community ecology of hot spring cyanobacterial mats: predominant populations and their functional potential.</title>
        <authorList>
            <person name="Klatt C.G."/>
            <person name="Wood J.M."/>
            <person name="Rusch D.B."/>
            <person name="Bateson M.M."/>
            <person name="Hamamura N."/>
            <person name="Heidelberg J.F."/>
            <person name="Grossman A.R."/>
            <person name="Bhaya D."/>
            <person name="Cohan F.M."/>
            <person name="Kuhl M."/>
            <person name="Bryant D.A."/>
            <person name="Ward D.M."/>
        </authorList>
    </citation>
    <scope>NUCLEOTIDE SEQUENCE [LARGE SCALE GENOMIC DNA]</scope>
    <source>
        <strain evidence="17">OS</strain>
    </source>
</reference>
<proteinExistence type="inferred from homology"/>
<organism evidence="17 18">
    <name type="scientific">Candidatus Thermochlorobacter aerophilus</name>
    <dbReference type="NCBI Taxonomy" id="1868324"/>
    <lineage>
        <taxon>Bacteria</taxon>
        <taxon>Pseudomonadati</taxon>
        <taxon>Chlorobiota</taxon>
        <taxon>Chlorobiia</taxon>
        <taxon>Chlorobiales</taxon>
        <taxon>Candidatus Thermochlorobacteriaceae</taxon>
        <taxon>Candidatus Thermochlorobacter</taxon>
    </lineage>
</organism>
<keyword evidence="12 15" id="KW-0460">Magnesium</keyword>
<dbReference type="GO" id="GO:0032264">
    <property type="term" value="P:IMP salvage"/>
    <property type="evidence" value="ECO:0007669"/>
    <property type="project" value="UniProtKB-UniPathway"/>
</dbReference>
<dbReference type="GO" id="GO:0000166">
    <property type="term" value="F:nucleotide binding"/>
    <property type="evidence" value="ECO:0007669"/>
    <property type="project" value="UniProtKB-KW"/>
</dbReference>
<evidence type="ECO:0000256" key="10">
    <source>
        <dbReference type="ARBA" id="ARBA00022726"/>
    </source>
</evidence>
<evidence type="ECO:0000256" key="11">
    <source>
        <dbReference type="ARBA" id="ARBA00022741"/>
    </source>
</evidence>
<evidence type="ECO:0000256" key="6">
    <source>
        <dbReference type="ARBA" id="ARBA00022490"/>
    </source>
</evidence>
<dbReference type="GO" id="GO:0006178">
    <property type="term" value="P:guanine salvage"/>
    <property type="evidence" value="ECO:0007669"/>
    <property type="project" value="TreeGrafter"/>
</dbReference>
<dbReference type="InterPro" id="IPR029057">
    <property type="entry name" value="PRTase-like"/>
</dbReference>
<dbReference type="Gene3D" id="3.40.50.2020">
    <property type="match status" value="1"/>
</dbReference>
<comment type="similarity">
    <text evidence="4 15">Belongs to the purine/pyrimidine phosphoribosyltransferase family.</text>
</comment>
<keyword evidence="7 15" id="KW-0328">Glycosyltransferase</keyword>
<dbReference type="GO" id="GO:0000287">
    <property type="term" value="F:magnesium ion binding"/>
    <property type="evidence" value="ECO:0007669"/>
    <property type="project" value="TreeGrafter"/>
</dbReference>
<dbReference type="InterPro" id="IPR000836">
    <property type="entry name" value="PRTase_dom"/>
</dbReference>